<protein>
    <recommendedName>
        <fullName evidence="3">Recombinase zinc beta ribbon domain-containing protein</fullName>
    </recommendedName>
</protein>
<dbReference type="Proteomes" id="UP001500711">
    <property type="component" value="Unassembled WGS sequence"/>
</dbReference>
<evidence type="ECO:0008006" key="3">
    <source>
        <dbReference type="Google" id="ProtNLM"/>
    </source>
</evidence>
<reference evidence="2" key="1">
    <citation type="journal article" date="2019" name="Int. J. Syst. Evol. Microbiol.">
        <title>The Global Catalogue of Microorganisms (GCM) 10K type strain sequencing project: providing services to taxonomists for standard genome sequencing and annotation.</title>
        <authorList>
            <consortium name="The Broad Institute Genomics Platform"/>
            <consortium name="The Broad Institute Genome Sequencing Center for Infectious Disease"/>
            <person name="Wu L."/>
            <person name="Ma J."/>
        </authorList>
    </citation>
    <scope>NUCLEOTIDE SEQUENCE [LARGE SCALE GENOMIC DNA]</scope>
    <source>
        <strain evidence="2">JCM 17494</strain>
    </source>
</reference>
<evidence type="ECO:0000313" key="2">
    <source>
        <dbReference type="Proteomes" id="UP001500711"/>
    </source>
</evidence>
<proteinExistence type="predicted"/>
<organism evidence="1 2">
    <name type="scientific">Lentzea roselyniae</name>
    <dbReference type="NCBI Taxonomy" id="531940"/>
    <lineage>
        <taxon>Bacteria</taxon>
        <taxon>Bacillati</taxon>
        <taxon>Actinomycetota</taxon>
        <taxon>Actinomycetes</taxon>
        <taxon>Pseudonocardiales</taxon>
        <taxon>Pseudonocardiaceae</taxon>
        <taxon>Lentzea</taxon>
    </lineage>
</organism>
<comment type="caution">
    <text evidence="1">The sequence shown here is derived from an EMBL/GenBank/DDBJ whole genome shotgun (WGS) entry which is preliminary data.</text>
</comment>
<accession>A0ABP7C9W3</accession>
<keyword evidence="2" id="KW-1185">Reference proteome</keyword>
<evidence type="ECO:0000313" key="1">
    <source>
        <dbReference type="EMBL" id="GAA3684775.1"/>
    </source>
</evidence>
<gene>
    <name evidence="1" type="ORF">GCM10022267_84440</name>
</gene>
<sequence>MEGTPRGPRTYYRCALRTMVPGSPALKGHPTNVYLPEAAAMEHFNKWIDHLFDPMNVDKTVSALVASQENGETGASDHAAARQRLTDAEAKLRRFQDAIAAGIDPSALVEAMNEAQEKRAAAQAELNGAPKRVGRSAAEIHAMIDSLGDVKKVIRQADLAELQRLYEALNVEIVYNATGRMLDASIRPVGRDKAGVRGGT</sequence>
<dbReference type="EMBL" id="BAABBE010000048">
    <property type="protein sequence ID" value="GAA3684775.1"/>
    <property type="molecule type" value="Genomic_DNA"/>
</dbReference>
<name>A0ABP7C9W3_9PSEU</name>